<evidence type="ECO:0000313" key="2">
    <source>
        <dbReference type="EMBL" id="KAK7490643.1"/>
    </source>
</evidence>
<protein>
    <recommendedName>
        <fullName evidence="4">Secreted protein</fullName>
    </recommendedName>
</protein>
<evidence type="ECO:0000313" key="3">
    <source>
        <dbReference type="Proteomes" id="UP001519460"/>
    </source>
</evidence>
<name>A0ABD0KTR2_9CAEN</name>
<sequence length="100" mass="10860">MTGKMALGSCISVCVTFLGCALRDSCRADDEEREREALQSLVILVSPGHMVRVNTVKLCTPSVLAGHTEVSLLVLYQVKILRSQQNAPQSTLQKTAVSEQ</sequence>
<gene>
    <name evidence="2" type="ORF">BaRGS_00018060</name>
</gene>
<evidence type="ECO:0008006" key="4">
    <source>
        <dbReference type="Google" id="ProtNLM"/>
    </source>
</evidence>
<dbReference type="EMBL" id="JACVVK020000124">
    <property type="protein sequence ID" value="KAK7490643.1"/>
    <property type="molecule type" value="Genomic_DNA"/>
</dbReference>
<accession>A0ABD0KTR2</accession>
<keyword evidence="3" id="KW-1185">Reference proteome</keyword>
<feature type="chain" id="PRO_5044807649" description="Secreted protein" evidence="1">
    <location>
        <begin position="29"/>
        <end position="100"/>
    </location>
</feature>
<organism evidence="2 3">
    <name type="scientific">Batillaria attramentaria</name>
    <dbReference type="NCBI Taxonomy" id="370345"/>
    <lineage>
        <taxon>Eukaryota</taxon>
        <taxon>Metazoa</taxon>
        <taxon>Spiralia</taxon>
        <taxon>Lophotrochozoa</taxon>
        <taxon>Mollusca</taxon>
        <taxon>Gastropoda</taxon>
        <taxon>Caenogastropoda</taxon>
        <taxon>Sorbeoconcha</taxon>
        <taxon>Cerithioidea</taxon>
        <taxon>Batillariidae</taxon>
        <taxon>Batillaria</taxon>
    </lineage>
</organism>
<dbReference type="PROSITE" id="PS51257">
    <property type="entry name" value="PROKAR_LIPOPROTEIN"/>
    <property type="match status" value="1"/>
</dbReference>
<feature type="signal peptide" evidence="1">
    <location>
        <begin position="1"/>
        <end position="28"/>
    </location>
</feature>
<keyword evidence="1" id="KW-0732">Signal</keyword>
<evidence type="ECO:0000256" key="1">
    <source>
        <dbReference type="SAM" id="SignalP"/>
    </source>
</evidence>
<proteinExistence type="predicted"/>
<comment type="caution">
    <text evidence="2">The sequence shown here is derived from an EMBL/GenBank/DDBJ whole genome shotgun (WGS) entry which is preliminary data.</text>
</comment>
<dbReference type="Proteomes" id="UP001519460">
    <property type="component" value="Unassembled WGS sequence"/>
</dbReference>
<reference evidence="2 3" key="1">
    <citation type="journal article" date="2023" name="Sci. Data">
        <title>Genome assembly of the Korean intertidal mud-creeper Batillaria attramentaria.</title>
        <authorList>
            <person name="Patra A.K."/>
            <person name="Ho P.T."/>
            <person name="Jun S."/>
            <person name="Lee S.J."/>
            <person name="Kim Y."/>
            <person name="Won Y.J."/>
        </authorList>
    </citation>
    <scope>NUCLEOTIDE SEQUENCE [LARGE SCALE GENOMIC DNA]</scope>
    <source>
        <strain evidence="2">Wonlab-2016</strain>
    </source>
</reference>
<dbReference type="AlphaFoldDB" id="A0ABD0KTR2"/>